<sequence>MIVIVKKLSKVKHPAALVANKNAARTPPTTIRKANKRARCTRPVSMKMHIAAVCADHHQREATRLPNYTCFRTTDTPHCITLVTPGYPPHIDPAVEFFSPRTLHE</sequence>
<keyword evidence="1" id="KW-1185">Reference proteome</keyword>
<dbReference type="Proteomes" id="UP000887565">
    <property type="component" value="Unplaced"/>
</dbReference>
<evidence type="ECO:0000313" key="1">
    <source>
        <dbReference type="Proteomes" id="UP000887565"/>
    </source>
</evidence>
<accession>A0A915IIW4</accession>
<protein>
    <submittedName>
        <fullName evidence="2">Uncharacterized protein</fullName>
    </submittedName>
</protein>
<reference evidence="2" key="1">
    <citation type="submission" date="2022-11" db="UniProtKB">
        <authorList>
            <consortium name="WormBaseParasite"/>
        </authorList>
    </citation>
    <scope>IDENTIFICATION</scope>
</reference>
<evidence type="ECO:0000313" key="2">
    <source>
        <dbReference type="WBParaSite" id="nRc.2.0.1.t13317-RA"/>
    </source>
</evidence>
<name>A0A915IIW4_ROMCU</name>
<dbReference type="AlphaFoldDB" id="A0A915IIW4"/>
<proteinExistence type="predicted"/>
<dbReference type="WBParaSite" id="nRc.2.0.1.t13317-RA">
    <property type="protein sequence ID" value="nRc.2.0.1.t13317-RA"/>
    <property type="gene ID" value="nRc.2.0.1.g13317"/>
</dbReference>
<organism evidence="1 2">
    <name type="scientific">Romanomermis culicivorax</name>
    <name type="common">Nematode worm</name>
    <dbReference type="NCBI Taxonomy" id="13658"/>
    <lineage>
        <taxon>Eukaryota</taxon>
        <taxon>Metazoa</taxon>
        <taxon>Ecdysozoa</taxon>
        <taxon>Nematoda</taxon>
        <taxon>Enoplea</taxon>
        <taxon>Dorylaimia</taxon>
        <taxon>Mermithida</taxon>
        <taxon>Mermithoidea</taxon>
        <taxon>Mermithidae</taxon>
        <taxon>Romanomermis</taxon>
    </lineage>
</organism>